<evidence type="ECO:0000313" key="2">
    <source>
        <dbReference type="Proteomes" id="UP001314169"/>
    </source>
</evidence>
<gene>
    <name evidence="1" type="ORF">MPIPNATIZW_LOCUS2347</name>
</gene>
<dbReference type="EMBL" id="OY882867">
    <property type="protein sequence ID" value="CAK6434041.1"/>
    <property type="molecule type" value="Genomic_DNA"/>
</dbReference>
<sequence>MPNKSINVNTKLPTLHKFPEKKIQLVTQHNHRPICWPPENRSKKKTKKTTLGDSFKCRMLLESTLHPSCLYVKLHKRKTKLCGVKQPRHLFFRGRIIFQDTNPKLLTMEQSCIQ</sequence>
<proteinExistence type="predicted"/>
<name>A0ABN9Z6R4_PIPNA</name>
<dbReference type="Proteomes" id="UP001314169">
    <property type="component" value="Chromosome 10"/>
</dbReference>
<accession>A0ABN9Z6R4</accession>
<keyword evidence="2" id="KW-1185">Reference proteome</keyword>
<reference evidence="1" key="1">
    <citation type="submission" date="2023-12" db="EMBL/GenBank/DDBJ databases">
        <authorList>
            <person name="Brown T."/>
        </authorList>
    </citation>
    <scope>NUCLEOTIDE SEQUENCE</scope>
</reference>
<evidence type="ECO:0000313" key="1">
    <source>
        <dbReference type="EMBL" id="CAK6434041.1"/>
    </source>
</evidence>
<protein>
    <submittedName>
        <fullName evidence="1">Uncharacterized protein</fullName>
    </submittedName>
</protein>
<organism evidence="1 2">
    <name type="scientific">Pipistrellus nathusii</name>
    <name type="common">Nathusius' pipistrelle</name>
    <dbReference type="NCBI Taxonomy" id="59473"/>
    <lineage>
        <taxon>Eukaryota</taxon>
        <taxon>Metazoa</taxon>
        <taxon>Chordata</taxon>
        <taxon>Craniata</taxon>
        <taxon>Vertebrata</taxon>
        <taxon>Euteleostomi</taxon>
        <taxon>Mammalia</taxon>
        <taxon>Eutheria</taxon>
        <taxon>Laurasiatheria</taxon>
        <taxon>Chiroptera</taxon>
        <taxon>Yangochiroptera</taxon>
        <taxon>Vespertilionidae</taxon>
        <taxon>Pipistrellus</taxon>
    </lineage>
</organism>